<dbReference type="EC" id="1.1.1.95" evidence="11"/>
<evidence type="ECO:0000256" key="11">
    <source>
        <dbReference type="RuleBase" id="RU363003"/>
    </source>
</evidence>
<dbReference type="InterPro" id="IPR006236">
    <property type="entry name" value="PGDH"/>
</dbReference>
<organism evidence="13 14">
    <name type="scientific">Tectimicrobiota bacterium</name>
    <dbReference type="NCBI Taxonomy" id="2528274"/>
    <lineage>
        <taxon>Bacteria</taxon>
        <taxon>Pseudomonadati</taxon>
        <taxon>Nitrospinota/Tectimicrobiota group</taxon>
        <taxon>Candidatus Tectimicrobiota</taxon>
    </lineage>
</organism>
<dbReference type="InterPro" id="IPR036291">
    <property type="entry name" value="NAD(P)-bd_dom_sf"/>
</dbReference>
<comment type="pathway">
    <text evidence="2 11">Amino-acid biosynthesis; L-serine biosynthesis; L-serine from 3-phospho-D-glycerate: step 1/3.</text>
</comment>
<evidence type="ECO:0000256" key="4">
    <source>
        <dbReference type="ARBA" id="ARBA00021582"/>
    </source>
</evidence>
<dbReference type="InterPro" id="IPR045626">
    <property type="entry name" value="PGDH_ASB_dom"/>
</dbReference>
<comment type="catalytic activity">
    <reaction evidence="9">
        <text>(R)-2-hydroxyglutarate + NAD(+) = 2-oxoglutarate + NADH + H(+)</text>
        <dbReference type="Rhea" id="RHEA:49612"/>
        <dbReference type="ChEBI" id="CHEBI:15378"/>
        <dbReference type="ChEBI" id="CHEBI:15801"/>
        <dbReference type="ChEBI" id="CHEBI:16810"/>
        <dbReference type="ChEBI" id="CHEBI:57540"/>
        <dbReference type="ChEBI" id="CHEBI:57945"/>
        <dbReference type="EC" id="1.1.1.399"/>
    </reaction>
</comment>
<dbReference type="InterPro" id="IPR050857">
    <property type="entry name" value="D-2-hydroxyacid_DH"/>
</dbReference>
<comment type="caution">
    <text evidence="13">The sequence shown here is derived from an EMBL/GenBank/DDBJ whole genome shotgun (WGS) entry which is preliminary data.</text>
</comment>
<evidence type="ECO:0000256" key="2">
    <source>
        <dbReference type="ARBA" id="ARBA00005216"/>
    </source>
</evidence>
<dbReference type="PROSITE" id="PS00671">
    <property type="entry name" value="D_2_HYDROXYACID_DH_3"/>
    <property type="match status" value="1"/>
</dbReference>
<evidence type="ECO:0000256" key="8">
    <source>
        <dbReference type="ARBA" id="ARBA00023299"/>
    </source>
</evidence>
<evidence type="ECO:0000256" key="1">
    <source>
        <dbReference type="ARBA" id="ARBA00003800"/>
    </source>
</evidence>
<evidence type="ECO:0000256" key="6">
    <source>
        <dbReference type="ARBA" id="ARBA00023002"/>
    </source>
</evidence>
<dbReference type="NCBIfam" id="TIGR01327">
    <property type="entry name" value="PGDH"/>
    <property type="match status" value="1"/>
</dbReference>
<dbReference type="InterPro" id="IPR045865">
    <property type="entry name" value="ACT-like_dom_sf"/>
</dbReference>
<dbReference type="PROSITE" id="PS51671">
    <property type="entry name" value="ACT"/>
    <property type="match status" value="1"/>
</dbReference>
<dbReference type="Pfam" id="PF02826">
    <property type="entry name" value="2-Hacid_dh_C"/>
    <property type="match status" value="1"/>
</dbReference>
<dbReference type="InterPro" id="IPR006139">
    <property type="entry name" value="D-isomer_2_OHA_DH_cat_dom"/>
</dbReference>
<dbReference type="Gene3D" id="3.30.70.260">
    <property type="match status" value="1"/>
</dbReference>
<evidence type="ECO:0000256" key="9">
    <source>
        <dbReference type="ARBA" id="ARBA00048126"/>
    </source>
</evidence>
<dbReference type="FunFam" id="3.30.1330.90:FF:000003">
    <property type="entry name" value="D-3-phosphoglycerate dehydrogenase"/>
    <property type="match status" value="1"/>
</dbReference>
<gene>
    <name evidence="13" type="ORF">HY730_05770</name>
</gene>
<dbReference type="FunFam" id="3.30.70.260:FF:000008">
    <property type="entry name" value="D-3-phosphoglycerate dehydrogenase, chloroplastic"/>
    <property type="match status" value="1"/>
</dbReference>
<feature type="domain" description="ACT" evidence="12">
    <location>
        <begin position="453"/>
        <end position="525"/>
    </location>
</feature>
<dbReference type="EMBL" id="JACQWF010000262">
    <property type="protein sequence ID" value="MBI4595872.1"/>
    <property type="molecule type" value="Genomic_DNA"/>
</dbReference>
<dbReference type="FunFam" id="3.40.50.720:FF:000021">
    <property type="entry name" value="D-3-phosphoglycerate dehydrogenase"/>
    <property type="match status" value="1"/>
</dbReference>
<dbReference type="PANTHER" id="PTHR42789:SF1">
    <property type="entry name" value="D-ISOMER SPECIFIC 2-HYDROXYACID DEHYDROGENASE FAMILY PROTEIN (AFU_ORTHOLOGUE AFUA_6G10090)"/>
    <property type="match status" value="1"/>
</dbReference>
<dbReference type="InterPro" id="IPR006140">
    <property type="entry name" value="D-isomer_DH_NAD-bd"/>
</dbReference>
<dbReference type="InterPro" id="IPR029753">
    <property type="entry name" value="D-isomer_DH_CS"/>
</dbReference>
<evidence type="ECO:0000313" key="13">
    <source>
        <dbReference type="EMBL" id="MBI4595872.1"/>
    </source>
</evidence>
<keyword evidence="7 11" id="KW-0520">NAD</keyword>
<dbReference type="Gene3D" id="3.30.1330.90">
    <property type="entry name" value="D-3-phosphoglycerate dehydrogenase, domain 3"/>
    <property type="match status" value="1"/>
</dbReference>
<dbReference type="GO" id="GO:0004617">
    <property type="term" value="F:phosphoglycerate dehydrogenase activity"/>
    <property type="evidence" value="ECO:0007669"/>
    <property type="project" value="UniProtKB-UniRule"/>
</dbReference>
<dbReference type="GO" id="GO:0051287">
    <property type="term" value="F:NAD binding"/>
    <property type="evidence" value="ECO:0007669"/>
    <property type="project" value="UniProtKB-UniRule"/>
</dbReference>
<evidence type="ECO:0000256" key="7">
    <source>
        <dbReference type="ARBA" id="ARBA00023027"/>
    </source>
</evidence>
<dbReference type="SUPFAM" id="SSF51735">
    <property type="entry name" value="NAD(P)-binding Rossmann-fold domains"/>
    <property type="match status" value="1"/>
</dbReference>
<dbReference type="GO" id="GO:0006564">
    <property type="term" value="P:L-serine biosynthetic process"/>
    <property type="evidence" value="ECO:0007669"/>
    <property type="project" value="UniProtKB-UniRule"/>
</dbReference>
<evidence type="ECO:0000259" key="12">
    <source>
        <dbReference type="PROSITE" id="PS51671"/>
    </source>
</evidence>
<dbReference type="PANTHER" id="PTHR42789">
    <property type="entry name" value="D-ISOMER SPECIFIC 2-HYDROXYACID DEHYDROGENASE FAMILY PROTEIN (AFU_ORTHOLOGUE AFUA_6G10090)"/>
    <property type="match status" value="1"/>
</dbReference>
<dbReference type="SUPFAM" id="SSF55021">
    <property type="entry name" value="ACT-like"/>
    <property type="match status" value="1"/>
</dbReference>
<dbReference type="Proteomes" id="UP000772181">
    <property type="component" value="Unassembled WGS sequence"/>
</dbReference>
<dbReference type="PROSITE" id="PS00670">
    <property type="entry name" value="D_2_HYDROXYACID_DH_2"/>
    <property type="match status" value="1"/>
</dbReference>
<comment type="catalytic activity">
    <reaction evidence="10 11">
        <text>(2R)-3-phosphoglycerate + NAD(+) = 3-phosphooxypyruvate + NADH + H(+)</text>
        <dbReference type="Rhea" id="RHEA:12641"/>
        <dbReference type="ChEBI" id="CHEBI:15378"/>
        <dbReference type="ChEBI" id="CHEBI:18110"/>
        <dbReference type="ChEBI" id="CHEBI:57540"/>
        <dbReference type="ChEBI" id="CHEBI:57945"/>
        <dbReference type="ChEBI" id="CHEBI:58272"/>
        <dbReference type="EC" id="1.1.1.95"/>
    </reaction>
</comment>
<keyword evidence="5 11" id="KW-0028">Amino-acid biosynthesis</keyword>
<evidence type="ECO:0000313" key="14">
    <source>
        <dbReference type="Proteomes" id="UP000772181"/>
    </source>
</evidence>
<accession>A0A933GLM9</accession>
<comment type="function">
    <text evidence="1">Catalyzes the reversible oxidation of 3-phospho-D-glycerate to 3-phosphonooxypyruvate, the first step of the phosphorylated L-serine biosynthesis pathway. Also catalyzes the reversible oxidation of 2-hydroxyglutarate to 2-oxoglutarate.</text>
</comment>
<evidence type="ECO:0000256" key="10">
    <source>
        <dbReference type="ARBA" id="ARBA00048731"/>
    </source>
</evidence>
<dbReference type="Pfam" id="PF19304">
    <property type="entry name" value="PGDH_inter"/>
    <property type="match status" value="1"/>
</dbReference>
<comment type="similarity">
    <text evidence="3 11">Belongs to the D-isomer specific 2-hydroxyacid dehydrogenase family.</text>
</comment>
<dbReference type="SUPFAM" id="SSF143548">
    <property type="entry name" value="Serine metabolism enzymes domain"/>
    <property type="match status" value="1"/>
</dbReference>
<name>A0A933GLM9_UNCTE</name>
<sequence>MKILVADPISLKGVELLKNEGLDVVFKTGLTHSELKTEIVGYTGLIVRSETKVSEEVISQGQKLQVIGRAGVGLDNIDVDAATKRGIIVMNTPDGNTNTTAEHALAMLLSLARHIPQATFSLKSDRWEKKRFIGVEILGKTLGIIGLGRIGSSLAKKVLALGMKVIAFDPYISNEIARQMGTRLVELEKLLSESDFISVHVPNTEQTFRMLSHKEFQRVKKGARIINCARGGIIDEEALFQAIKSGQIAGAALDVFEKEPPHANPLLKLDEVVCTPHLGASTEEAQEKVAIAIAQQFVDYFKKGEIYNAVNLPALDAGTLEVLSPYLELAEKLGTINAHLVGGGGKEVAVHYYGEICELALKPITLAVLKGILQPFLKETVNMVNAPVLAMERGIKVTESTTSERETYASLIEIKLVTQKGEGTISGTLFEKKVPRILSIDHYQLEAIPSPNMLIFSNLDTPGVIGSIGTILGRNNINIAGMHLGRTAPEGLAMCIVNVDNPVPEEVLQEIRSLPTIFSAKMIRL</sequence>
<dbReference type="CDD" id="cd12173">
    <property type="entry name" value="PGDH_4"/>
    <property type="match status" value="1"/>
</dbReference>
<dbReference type="Gene3D" id="3.40.50.720">
    <property type="entry name" value="NAD(P)-binding Rossmann-like Domain"/>
    <property type="match status" value="2"/>
</dbReference>
<dbReference type="CDD" id="cd04902">
    <property type="entry name" value="ACT_3PGDH-xct"/>
    <property type="match status" value="1"/>
</dbReference>
<protein>
    <recommendedName>
        <fullName evidence="4 11">D-3-phosphoglycerate dehydrogenase</fullName>
        <ecNumber evidence="11">1.1.1.95</ecNumber>
    </recommendedName>
</protein>
<dbReference type="AlphaFoldDB" id="A0A933GLM9"/>
<dbReference type="InterPro" id="IPR029009">
    <property type="entry name" value="ASB_dom_sf"/>
</dbReference>
<evidence type="ECO:0000256" key="3">
    <source>
        <dbReference type="ARBA" id="ARBA00005854"/>
    </source>
</evidence>
<keyword evidence="8 11" id="KW-0718">Serine biosynthesis</keyword>
<reference evidence="13" key="1">
    <citation type="submission" date="2020-07" db="EMBL/GenBank/DDBJ databases">
        <title>Huge and variable diversity of episymbiotic CPR bacteria and DPANN archaea in groundwater ecosystems.</title>
        <authorList>
            <person name="He C.Y."/>
            <person name="Keren R."/>
            <person name="Whittaker M."/>
            <person name="Farag I.F."/>
            <person name="Doudna J."/>
            <person name="Cate J.H.D."/>
            <person name="Banfield J.F."/>
        </authorList>
    </citation>
    <scope>NUCLEOTIDE SEQUENCE</scope>
    <source>
        <strain evidence="13">NC_groundwater_1482_Ag_S-0.65um_47_24</strain>
    </source>
</reference>
<keyword evidence="6 11" id="KW-0560">Oxidoreductase</keyword>
<dbReference type="InterPro" id="IPR002912">
    <property type="entry name" value="ACT_dom"/>
</dbReference>
<dbReference type="Pfam" id="PF00389">
    <property type="entry name" value="2-Hacid_dh"/>
    <property type="match status" value="1"/>
</dbReference>
<dbReference type="SUPFAM" id="SSF52283">
    <property type="entry name" value="Formate/glycerate dehydrogenase catalytic domain-like"/>
    <property type="match status" value="1"/>
</dbReference>
<dbReference type="PROSITE" id="PS00065">
    <property type="entry name" value="D_2_HYDROXYACID_DH_1"/>
    <property type="match status" value="1"/>
</dbReference>
<dbReference type="InterPro" id="IPR029752">
    <property type="entry name" value="D-isomer_DH_CS1"/>
</dbReference>
<proteinExistence type="inferred from homology"/>
<dbReference type="Pfam" id="PF01842">
    <property type="entry name" value="ACT"/>
    <property type="match status" value="1"/>
</dbReference>
<evidence type="ECO:0000256" key="5">
    <source>
        <dbReference type="ARBA" id="ARBA00022605"/>
    </source>
</evidence>